<dbReference type="Pfam" id="PF08281">
    <property type="entry name" value="Sigma70_r4_2"/>
    <property type="match status" value="1"/>
</dbReference>
<dbReference type="InterPro" id="IPR013324">
    <property type="entry name" value="RNA_pol_sigma_r3/r4-like"/>
</dbReference>
<dbReference type="InterPro" id="IPR036388">
    <property type="entry name" value="WH-like_DNA-bd_sf"/>
</dbReference>
<dbReference type="InterPro" id="IPR000792">
    <property type="entry name" value="Tscrpt_reg_LuxR_C"/>
</dbReference>
<evidence type="ECO:0000313" key="7">
    <source>
        <dbReference type="Proteomes" id="UP000033047"/>
    </source>
</evidence>
<evidence type="ECO:0000313" key="6">
    <source>
        <dbReference type="EMBL" id="KKB59176.1"/>
    </source>
</evidence>
<evidence type="ECO:0000256" key="3">
    <source>
        <dbReference type="ARBA" id="ARBA00023082"/>
    </source>
</evidence>
<keyword evidence="2" id="KW-0805">Transcription regulation</keyword>
<dbReference type="PROSITE" id="PS00622">
    <property type="entry name" value="HTH_LUXR_1"/>
    <property type="match status" value="1"/>
</dbReference>
<proteinExistence type="inferred from homology"/>
<accession>A0A0F5JMY9</accession>
<dbReference type="GO" id="GO:0006352">
    <property type="term" value="P:DNA-templated transcription initiation"/>
    <property type="evidence" value="ECO:0007669"/>
    <property type="project" value="InterPro"/>
</dbReference>
<comment type="similarity">
    <text evidence="1">Belongs to the sigma-70 factor family. ECF subfamily.</text>
</comment>
<dbReference type="SUPFAM" id="SSF88659">
    <property type="entry name" value="Sigma3 and sigma4 domains of RNA polymerase sigma factors"/>
    <property type="match status" value="1"/>
</dbReference>
<organism evidence="6 7">
    <name type="scientific">Parabacteroides goldsteinii DSM 19448 = WAL 12034</name>
    <dbReference type="NCBI Taxonomy" id="927665"/>
    <lineage>
        <taxon>Bacteria</taxon>
        <taxon>Pseudomonadati</taxon>
        <taxon>Bacteroidota</taxon>
        <taxon>Bacteroidia</taxon>
        <taxon>Bacteroidales</taxon>
        <taxon>Tannerellaceae</taxon>
        <taxon>Parabacteroides</taxon>
    </lineage>
</organism>
<evidence type="ECO:0000256" key="4">
    <source>
        <dbReference type="ARBA" id="ARBA00023163"/>
    </source>
</evidence>
<comment type="caution">
    <text evidence="6">The sequence shown here is derived from an EMBL/GenBank/DDBJ whole genome shotgun (WGS) entry which is preliminary data.</text>
</comment>
<keyword evidence="3" id="KW-0731">Sigma factor</keyword>
<dbReference type="Proteomes" id="UP000033047">
    <property type="component" value="Unassembled WGS sequence"/>
</dbReference>
<keyword evidence="4" id="KW-0804">Transcription</keyword>
<dbReference type="GO" id="GO:0003677">
    <property type="term" value="F:DNA binding"/>
    <property type="evidence" value="ECO:0007669"/>
    <property type="project" value="InterPro"/>
</dbReference>
<dbReference type="PANTHER" id="PTHR43133:SF46">
    <property type="entry name" value="RNA POLYMERASE SIGMA-70 FACTOR ECF SUBFAMILY"/>
    <property type="match status" value="1"/>
</dbReference>
<protein>
    <submittedName>
        <fullName evidence="6">RNA polymerase sigma-70 factor</fullName>
    </submittedName>
</protein>
<dbReference type="InterPro" id="IPR014327">
    <property type="entry name" value="RNA_pol_sigma70_bacteroid"/>
</dbReference>
<sequence length="192" mass="22481">MNISRINEDIIEQIRKGSEKAFSELFSTYYSYLNAVALCYLVDKEAGAEIVDDVFINIWNRRDTLSYPIHYYLVRSVQNGCLNYIRAQRSQQNVLDEHKEQMLAFQENYIQSTPVPLQYVEMRQTEEEIRLAVNQLPSKCRIVFEEYFYAGKTVDVIADNMGLTVSTVRVQLKNATDRLKQTLKHLLLFFIC</sequence>
<reference evidence="6 7" key="1">
    <citation type="submission" date="2013-04" db="EMBL/GenBank/DDBJ databases">
        <title>The Genome Sequence of Parabacteroides goldsteinii DSM 19448.</title>
        <authorList>
            <consortium name="The Broad Institute Genomics Platform"/>
            <person name="Earl A."/>
            <person name="Ward D."/>
            <person name="Feldgarden M."/>
            <person name="Gevers D."/>
            <person name="Martens E."/>
            <person name="Sakamoto M."/>
            <person name="Benno Y."/>
            <person name="Song Y."/>
            <person name="Liu C."/>
            <person name="Lee J."/>
            <person name="Bolanos M."/>
            <person name="Vaisanen M.L."/>
            <person name="Finegold S.M."/>
            <person name="Walker B."/>
            <person name="Young S."/>
            <person name="Zeng Q."/>
            <person name="Gargeya S."/>
            <person name="Fitzgerald M."/>
            <person name="Haas B."/>
            <person name="Abouelleil A."/>
            <person name="Allen A.W."/>
            <person name="Alvarado L."/>
            <person name="Arachchi H.M."/>
            <person name="Berlin A.M."/>
            <person name="Chapman S.B."/>
            <person name="Gainer-Dewar J."/>
            <person name="Goldberg J."/>
            <person name="Griggs A."/>
            <person name="Gujja S."/>
            <person name="Hansen M."/>
            <person name="Howarth C."/>
            <person name="Imamovic A."/>
            <person name="Ireland A."/>
            <person name="Larimer J."/>
            <person name="McCowan C."/>
            <person name="Murphy C."/>
            <person name="Pearson M."/>
            <person name="Poon T.W."/>
            <person name="Priest M."/>
            <person name="Roberts A."/>
            <person name="Saif S."/>
            <person name="Shea T."/>
            <person name="Sisk P."/>
            <person name="Sykes S."/>
            <person name="Wortman J."/>
            <person name="Nusbaum C."/>
            <person name="Birren B."/>
        </authorList>
    </citation>
    <scope>NUCLEOTIDE SEQUENCE [LARGE SCALE GENOMIC DNA]</scope>
    <source>
        <strain evidence="6 7">DSM 19448</strain>
    </source>
</reference>
<gene>
    <name evidence="6" type="ORF">HMPREF1535_00735</name>
</gene>
<evidence type="ECO:0000256" key="2">
    <source>
        <dbReference type="ARBA" id="ARBA00023015"/>
    </source>
</evidence>
<dbReference type="InterPro" id="IPR039425">
    <property type="entry name" value="RNA_pol_sigma-70-like"/>
</dbReference>
<evidence type="ECO:0000259" key="5">
    <source>
        <dbReference type="PROSITE" id="PS00622"/>
    </source>
</evidence>
<dbReference type="EMBL" id="AQHV01000003">
    <property type="protein sequence ID" value="KKB59176.1"/>
    <property type="molecule type" value="Genomic_DNA"/>
</dbReference>
<name>A0A0F5JMY9_9BACT</name>
<dbReference type="PATRIC" id="fig|927665.4.peg.744"/>
<dbReference type="RefSeq" id="WP_007654789.1">
    <property type="nucleotide sequence ID" value="NZ_KQ033912.1"/>
</dbReference>
<evidence type="ECO:0000256" key="1">
    <source>
        <dbReference type="ARBA" id="ARBA00010641"/>
    </source>
</evidence>
<dbReference type="InterPro" id="IPR013325">
    <property type="entry name" value="RNA_pol_sigma_r2"/>
</dbReference>
<dbReference type="GO" id="GO:0016987">
    <property type="term" value="F:sigma factor activity"/>
    <property type="evidence" value="ECO:0007669"/>
    <property type="project" value="UniProtKB-KW"/>
</dbReference>
<dbReference type="SUPFAM" id="SSF88946">
    <property type="entry name" value="Sigma2 domain of RNA polymerase sigma factors"/>
    <property type="match status" value="1"/>
</dbReference>
<dbReference type="InterPro" id="IPR014284">
    <property type="entry name" value="RNA_pol_sigma-70_dom"/>
</dbReference>
<dbReference type="PANTHER" id="PTHR43133">
    <property type="entry name" value="RNA POLYMERASE ECF-TYPE SIGMA FACTO"/>
    <property type="match status" value="1"/>
</dbReference>
<dbReference type="STRING" id="927665.HMPREF1535_00735"/>
<dbReference type="NCBIfam" id="TIGR02937">
    <property type="entry name" value="sigma70-ECF"/>
    <property type="match status" value="1"/>
</dbReference>
<dbReference type="AlphaFoldDB" id="A0A0F5JMY9"/>
<dbReference type="InterPro" id="IPR013249">
    <property type="entry name" value="RNA_pol_sigma70_r4_t2"/>
</dbReference>
<dbReference type="Gene3D" id="1.10.10.10">
    <property type="entry name" value="Winged helix-like DNA-binding domain superfamily/Winged helix DNA-binding domain"/>
    <property type="match status" value="1"/>
</dbReference>
<dbReference type="HOGENOM" id="CLU_047691_4_3_10"/>
<dbReference type="NCBIfam" id="TIGR02985">
    <property type="entry name" value="Sig70_bacteroi1"/>
    <property type="match status" value="1"/>
</dbReference>
<dbReference type="Gene3D" id="1.10.1740.10">
    <property type="match status" value="1"/>
</dbReference>
<feature type="domain" description="HTH luxR-type" evidence="5">
    <location>
        <begin position="151"/>
        <end position="178"/>
    </location>
</feature>